<feature type="region of interest" description="Disordered" evidence="7">
    <location>
        <begin position="520"/>
        <end position="557"/>
    </location>
</feature>
<evidence type="ECO:0000256" key="1">
    <source>
        <dbReference type="ARBA" id="ARBA00022723"/>
    </source>
</evidence>
<dbReference type="GO" id="GO:0000977">
    <property type="term" value="F:RNA polymerase II transcription regulatory region sequence-specific DNA binding"/>
    <property type="evidence" value="ECO:0007669"/>
    <property type="project" value="TreeGrafter"/>
</dbReference>
<dbReference type="SUPFAM" id="SSF57667">
    <property type="entry name" value="beta-beta-alpha zinc fingers"/>
    <property type="match status" value="5"/>
</dbReference>
<dbReference type="Pfam" id="PF13912">
    <property type="entry name" value="zf-C2H2_6"/>
    <property type="match status" value="1"/>
</dbReference>
<feature type="domain" description="C2H2-type" evidence="8">
    <location>
        <begin position="247"/>
        <end position="275"/>
    </location>
</feature>
<proteinExistence type="predicted"/>
<evidence type="ECO:0000259" key="9">
    <source>
        <dbReference type="PROSITE" id="PS51915"/>
    </source>
</evidence>
<dbReference type="InterPro" id="IPR058946">
    <property type="entry name" value="Zf-C2H2_ZNF451_C"/>
</dbReference>
<feature type="binding site" evidence="6">
    <location>
        <position position="34"/>
    </location>
    <ligand>
        <name>Zn(2+)</name>
        <dbReference type="ChEBI" id="CHEBI:29105"/>
    </ligand>
</feature>
<keyword evidence="11" id="KW-1185">Reference proteome</keyword>
<feature type="domain" description="C2H2-type" evidence="8">
    <location>
        <begin position="782"/>
        <end position="804"/>
    </location>
</feature>
<feature type="compositionally biased region" description="Polar residues" evidence="7">
    <location>
        <begin position="701"/>
        <end position="710"/>
    </location>
</feature>
<dbReference type="Gene3D" id="3.30.160.60">
    <property type="entry name" value="Classic Zinc Finger"/>
    <property type="match status" value="6"/>
</dbReference>
<accession>A0A182N2P6</accession>
<dbReference type="PROSITE" id="PS00028">
    <property type="entry name" value="ZINC_FINGER_C2H2_1"/>
    <property type="match status" value="11"/>
</dbReference>
<dbReference type="Pfam" id="PF07776">
    <property type="entry name" value="zf-AD"/>
    <property type="match status" value="1"/>
</dbReference>
<dbReference type="Pfam" id="PF23107">
    <property type="entry name" value="Zf-C2H2_ZNF451_C"/>
    <property type="match status" value="1"/>
</dbReference>
<keyword evidence="3 5" id="KW-0863">Zinc-finger</keyword>
<feature type="domain" description="C2H2-type" evidence="8">
    <location>
        <begin position="820"/>
        <end position="843"/>
    </location>
</feature>
<organism evidence="10 11">
    <name type="scientific">Anopheles dirus</name>
    <dbReference type="NCBI Taxonomy" id="7168"/>
    <lineage>
        <taxon>Eukaryota</taxon>
        <taxon>Metazoa</taxon>
        <taxon>Ecdysozoa</taxon>
        <taxon>Arthropoda</taxon>
        <taxon>Hexapoda</taxon>
        <taxon>Insecta</taxon>
        <taxon>Pterygota</taxon>
        <taxon>Neoptera</taxon>
        <taxon>Endopterygota</taxon>
        <taxon>Diptera</taxon>
        <taxon>Nematocera</taxon>
        <taxon>Culicoidea</taxon>
        <taxon>Culicidae</taxon>
        <taxon>Anophelinae</taxon>
        <taxon>Anopheles</taxon>
    </lineage>
</organism>
<dbReference type="PANTHER" id="PTHR24379">
    <property type="entry name" value="KRAB AND ZINC FINGER DOMAIN-CONTAINING"/>
    <property type="match status" value="1"/>
</dbReference>
<evidence type="ECO:0000256" key="2">
    <source>
        <dbReference type="ARBA" id="ARBA00022737"/>
    </source>
</evidence>
<evidence type="ECO:0000259" key="8">
    <source>
        <dbReference type="PROSITE" id="PS50157"/>
    </source>
</evidence>
<feature type="compositionally biased region" description="Low complexity" evidence="7">
    <location>
        <begin position="520"/>
        <end position="550"/>
    </location>
</feature>
<feature type="binding site" evidence="6">
    <location>
        <position position="84"/>
    </location>
    <ligand>
        <name>Zn(2+)</name>
        <dbReference type="ChEBI" id="CHEBI:29105"/>
    </ligand>
</feature>
<protein>
    <submittedName>
        <fullName evidence="10">Uncharacterized protein</fullName>
    </submittedName>
</protein>
<dbReference type="Proteomes" id="UP000075884">
    <property type="component" value="Unassembled WGS sequence"/>
</dbReference>
<dbReference type="SMART" id="SM00868">
    <property type="entry name" value="zf-AD"/>
    <property type="match status" value="1"/>
</dbReference>
<dbReference type="AlphaFoldDB" id="A0A182N2P6"/>
<dbReference type="InterPro" id="IPR013087">
    <property type="entry name" value="Znf_C2H2_type"/>
</dbReference>
<feature type="domain" description="ZAD" evidence="9">
    <location>
        <begin position="32"/>
        <end position="111"/>
    </location>
</feature>
<feature type="region of interest" description="Disordered" evidence="7">
    <location>
        <begin position="672"/>
        <end position="710"/>
    </location>
</feature>
<evidence type="ECO:0000256" key="6">
    <source>
        <dbReference type="PROSITE-ProRule" id="PRU01263"/>
    </source>
</evidence>
<dbReference type="FunFam" id="3.30.160.60:FF:000446">
    <property type="entry name" value="Zinc finger protein"/>
    <property type="match status" value="1"/>
</dbReference>
<evidence type="ECO:0000256" key="5">
    <source>
        <dbReference type="PROSITE-ProRule" id="PRU00042"/>
    </source>
</evidence>
<dbReference type="InterPro" id="IPR012934">
    <property type="entry name" value="Znf_AD"/>
</dbReference>
<feature type="binding site" evidence="6">
    <location>
        <position position="37"/>
    </location>
    <ligand>
        <name>Zn(2+)</name>
        <dbReference type="ChEBI" id="CHEBI:29105"/>
    </ligand>
</feature>
<keyword evidence="4 6" id="KW-0862">Zinc</keyword>
<feature type="domain" description="C2H2-type" evidence="8">
    <location>
        <begin position="583"/>
        <end position="611"/>
    </location>
</feature>
<name>A0A182N2P6_9DIPT</name>
<feature type="compositionally biased region" description="Gly residues" evidence="7">
    <location>
        <begin position="874"/>
        <end position="885"/>
    </location>
</feature>
<feature type="domain" description="C2H2-type" evidence="8">
    <location>
        <begin position="745"/>
        <end position="772"/>
    </location>
</feature>
<dbReference type="GO" id="GO:0000981">
    <property type="term" value="F:DNA-binding transcription factor activity, RNA polymerase II-specific"/>
    <property type="evidence" value="ECO:0007669"/>
    <property type="project" value="TreeGrafter"/>
</dbReference>
<dbReference type="PROSITE" id="PS51915">
    <property type="entry name" value="ZAD"/>
    <property type="match status" value="1"/>
</dbReference>
<feature type="region of interest" description="Disordered" evidence="7">
    <location>
        <begin position="864"/>
        <end position="912"/>
    </location>
</feature>
<feature type="domain" description="C2H2-type" evidence="8">
    <location>
        <begin position="434"/>
        <end position="456"/>
    </location>
</feature>
<feature type="domain" description="C2H2-type" evidence="8">
    <location>
        <begin position="716"/>
        <end position="744"/>
    </location>
</feature>
<evidence type="ECO:0000256" key="7">
    <source>
        <dbReference type="SAM" id="MobiDB-lite"/>
    </source>
</evidence>
<keyword evidence="2" id="KW-0677">Repeat</keyword>
<dbReference type="InterPro" id="IPR036236">
    <property type="entry name" value="Znf_C2H2_sf"/>
</dbReference>
<evidence type="ECO:0000313" key="11">
    <source>
        <dbReference type="Proteomes" id="UP000075884"/>
    </source>
</evidence>
<dbReference type="GO" id="GO:0008270">
    <property type="term" value="F:zinc ion binding"/>
    <property type="evidence" value="ECO:0007669"/>
    <property type="project" value="UniProtKB-UniRule"/>
</dbReference>
<keyword evidence="1 6" id="KW-0479">Metal-binding</keyword>
<feature type="compositionally biased region" description="Basic and acidic residues" evidence="7">
    <location>
        <begin position="1"/>
        <end position="11"/>
    </location>
</feature>
<evidence type="ECO:0000313" key="10">
    <source>
        <dbReference type="EnsemblMetazoa" id="ADIR001907-PA"/>
    </source>
</evidence>
<dbReference type="SUPFAM" id="SSF57716">
    <property type="entry name" value="Glucocorticoid receptor-like (DNA-binding domain)"/>
    <property type="match status" value="1"/>
</dbReference>
<dbReference type="STRING" id="7168.A0A182N2P6"/>
<evidence type="ECO:0000256" key="4">
    <source>
        <dbReference type="ARBA" id="ARBA00022833"/>
    </source>
</evidence>
<dbReference type="VEuPathDB" id="VectorBase:ADIR001907"/>
<feature type="domain" description="C2H2-type" evidence="8">
    <location>
        <begin position="322"/>
        <end position="349"/>
    </location>
</feature>
<dbReference type="Pfam" id="PF00096">
    <property type="entry name" value="zf-C2H2"/>
    <property type="match status" value="1"/>
</dbReference>
<evidence type="ECO:0000256" key="3">
    <source>
        <dbReference type="ARBA" id="ARBA00022771"/>
    </source>
</evidence>
<reference evidence="10" key="2">
    <citation type="submission" date="2020-05" db="UniProtKB">
        <authorList>
            <consortium name="EnsemblMetazoa"/>
        </authorList>
    </citation>
    <scope>IDENTIFICATION</scope>
    <source>
        <strain evidence="10">WRAIR2</strain>
    </source>
</reference>
<dbReference type="PROSITE" id="PS50157">
    <property type="entry name" value="ZINC_FINGER_C2H2_2"/>
    <property type="match status" value="10"/>
</dbReference>
<dbReference type="PANTHER" id="PTHR24379:SF127">
    <property type="entry name" value="BLOODY FINGERS-RELATED"/>
    <property type="match status" value="1"/>
</dbReference>
<dbReference type="FunFam" id="3.30.160.60:FF:004941">
    <property type="match status" value="1"/>
</dbReference>
<dbReference type="GO" id="GO:0005634">
    <property type="term" value="C:nucleus"/>
    <property type="evidence" value="ECO:0007669"/>
    <property type="project" value="InterPro"/>
</dbReference>
<sequence>MEESQEPKIEPKPPAVPHVDTPEEAVRRRGLVICRICLSARPRMISIHSPVPEYDQKTLYAMLLSVCLPLNQRETVQGFPEQICRNCQWKLLSAYDLYETTLASDEQLRASRTTAAAQRKNSQHLCTTAEVAQKPPAADPLPPVASNAEGLVRVKEETPDDGYEEQYAATAAGSRGEDDESVVHYDDASGELSTVSMLADVTMLVDGGGEEEEEDTSLLEETKVSIPDPLETFIAEHYQMDESSGNHVCGLCKQDFPYKSQCRMHIVQKHNPAKPFKCDVCLCTLTSHLRLVRHKIVAHGAGQIKREDVIEMPNDSTGEMTYTCPICRKVFNSSVRFKRHKNVHVVHNRPFKCEVCLYRFATKPQLTQHAKVHDTKSATGNSPGSSELGEYPCDRCEEVFVAKRALTMHLKKAHQVYRVPGSGARPDERERSEYVCIICKATFARETVLNTHMKMHELLAAEKEKERRQDLERLVKQELQQQMLLNVPPLPPLSPEVIDRSACVLEPFALGLVPVAKPGTAPTTTSSSGANNNNSNSVNNNGPPAAPSSGGPSGTMLLQSVASASGKRKLPPAAPAPPSDMAYVCPVCDMEFDEREPLKKHQKEQHSRLQVGIVSSKQQGDGASPQGKLMPRMSAMPGLKMRLLDNTVRAKRKNHLFGTDYIGDADHLDHADDGMLDGDSPALLPIDDVPGERTERRSAPASINSTSQPVDEPSQFQCTLCHKKFPYNCYLTMHMRKNHDESKPFGCKVCHYRFGYRGTLLRHQLIHSSQRVQPGSHGSIIFKCRICSAKFLELKQLNVHLKTHRKVVEEPAGNQQVQLIRCNECPQIFSEAAQLRQHMLKEHPEQLCSDDELLYEEAERELLVNPSSSSVRSGQGGDGVSGGGASAAPVLPRNDLKLNSAQSKDEEPFMNDLSIIKIEPNYD</sequence>
<dbReference type="EnsemblMetazoa" id="ADIR001907-RA">
    <property type="protein sequence ID" value="ADIR001907-PA"/>
    <property type="gene ID" value="ADIR001907"/>
</dbReference>
<reference evidence="11" key="1">
    <citation type="submission" date="2013-03" db="EMBL/GenBank/DDBJ databases">
        <title>The Genome Sequence of Anopheles dirus WRAIR2.</title>
        <authorList>
            <consortium name="The Broad Institute Genomics Platform"/>
            <person name="Neafsey D.E."/>
            <person name="Walton C."/>
            <person name="Walker B."/>
            <person name="Young S.K."/>
            <person name="Zeng Q."/>
            <person name="Gargeya S."/>
            <person name="Fitzgerald M."/>
            <person name="Haas B."/>
            <person name="Abouelleil A."/>
            <person name="Allen A.W."/>
            <person name="Alvarado L."/>
            <person name="Arachchi H.M."/>
            <person name="Berlin A.M."/>
            <person name="Chapman S.B."/>
            <person name="Gainer-Dewar J."/>
            <person name="Goldberg J."/>
            <person name="Griggs A."/>
            <person name="Gujja S."/>
            <person name="Hansen M."/>
            <person name="Howarth C."/>
            <person name="Imamovic A."/>
            <person name="Ireland A."/>
            <person name="Larimer J."/>
            <person name="McCowan C."/>
            <person name="Murphy C."/>
            <person name="Pearson M."/>
            <person name="Poon T.W."/>
            <person name="Priest M."/>
            <person name="Roberts A."/>
            <person name="Saif S."/>
            <person name="Shea T."/>
            <person name="Sisk P."/>
            <person name="Sykes S."/>
            <person name="Wortman J."/>
            <person name="Nusbaum C."/>
            <person name="Birren B."/>
        </authorList>
    </citation>
    <scope>NUCLEOTIDE SEQUENCE [LARGE SCALE GENOMIC DNA]</scope>
    <source>
        <strain evidence="11">WRAIR2</strain>
    </source>
</reference>
<feature type="binding site" evidence="6">
    <location>
        <position position="87"/>
    </location>
    <ligand>
        <name>Zn(2+)</name>
        <dbReference type="ChEBI" id="CHEBI:29105"/>
    </ligand>
</feature>
<dbReference type="SMART" id="SM00355">
    <property type="entry name" value="ZnF_C2H2"/>
    <property type="match status" value="11"/>
</dbReference>
<feature type="domain" description="C2H2-type" evidence="8">
    <location>
        <begin position="391"/>
        <end position="419"/>
    </location>
</feature>
<feature type="region of interest" description="Disordered" evidence="7">
    <location>
        <begin position="1"/>
        <end position="21"/>
    </location>
</feature>
<feature type="domain" description="C2H2-type" evidence="8">
    <location>
        <begin position="351"/>
        <end position="378"/>
    </location>
</feature>